<feature type="region of interest" description="Disordered" evidence="1">
    <location>
        <begin position="155"/>
        <end position="176"/>
    </location>
</feature>
<feature type="region of interest" description="Disordered" evidence="1">
    <location>
        <begin position="271"/>
        <end position="316"/>
    </location>
</feature>
<feature type="region of interest" description="Disordered" evidence="1">
    <location>
        <begin position="1012"/>
        <end position="1053"/>
    </location>
</feature>
<proteinExistence type="predicted"/>
<evidence type="ECO:0000313" key="2">
    <source>
        <dbReference type="Proteomes" id="UP000515125"/>
    </source>
</evidence>
<feature type="compositionally biased region" description="Low complexity" evidence="1">
    <location>
        <begin position="58"/>
        <end position="69"/>
    </location>
</feature>
<keyword evidence="2" id="KW-1185">Reference proteome</keyword>
<feature type="compositionally biased region" description="Polar residues" evidence="1">
    <location>
        <begin position="271"/>
        <end position="288"/>
    </location>
</feature>
<feature type="compositionally biased region" description="Low complexity" evidence="1">
    <location>
        <begin position="14"/>
        <end position="29"/>
    </location>
</feature>
<feature type="compositionally biased region" description="Low complexity" evidence="1">
    <location>
        <begin position="1196"/>
        <end position="1217"/>
    </location>
</feature>
<dbReference type="Proteomes" id="UP000515125">
    <property type="component" value="Unplaced"/>
</dbReference>
<protein>
    <submittedName>
        <fullName evidence="3">Uncharacterized protein LOC34622130</fullName>
    </submittedName>
</protein>
<gene>
    <name evidence="3" type="primary">LOC34622130</name>
</gene>
<dbReference type="GeneID" id="34622130"/>
<dbReference type="OrthoDB" id="347848at2759"/>
<reference evidence="3" key="1">
    <citation type="submission" date="2025-08" db="UniProtKB">
        <authorList>
            <consortium name="RefSeq"/>
        </authorList>
    </citation>
    <scope>IDENTIFICATION</scope>
</reference>
<sequence length="1366" mass="143123">MASAALGRTETPPEAAADSVASGDSAAAAEGRRKKFPTGSEPTDVPPVPVAAPPAMGPPEKSSGGSSRTSGDDDPRGDGLDIPQDEGTAQLQALPHADNAVDSSMRSSHAAAASSSSQRQGPPPLGCTAEEAPQDDRTRRSPDFLANQDFASVAGGSSTAPAACVPCGSAEGSEAAQQGEPLDVASLFLLPSEDLDPWASGGCDLLLPASSFVSADAISQHRGPMTLGRVALFIFGLFQGDVRMGLLSAQGRLLAWRCLLYLAEQHDRQVSGGQQHASPQQGGSNNAQAPGVSAAGDAGMRRRRLQRESVATSKGRRSVRHAFLLDRSGAARAAGAGAPAGPPPLGGYSPGANDEWAEAEEEAPSSMNVREEAPGETAGEQALVVPGLSAAMTLQRQLQKGQQTIGFERHFTRFVGGTIDRRWALQQRHLRIPSEASRGEGAASKEELLELKLEEYGVAAAPKMWPKIAALPERIFVGLPVQVATWVGWGRSDRGDTGRMLWRDCEVSQLLPGGAFRATCFFPGDPKEFTCQIRDFVAPRVPSPSPNECAWRLVPVEADPLRDIYPGACLSVGLAVASSPQQEQQPHGENAARAYFVDVVVQDVYFSLEQASRAKQAVAEAREHEDTPPLALKQALTAIGRKSLGGADSGGESGPPEGLRPNCAVRAMRVMVLRTGGAANEFALVSGRVVYKLPYDLYNGGSGVLKESPWKQRQQGGPRLVWAIPRALTPATPEQIRGRGASGGSASASLGGEDVDAVAKRWKYKTQADSRDWIAFPPFVVVYLEFDGSAQYTETHPLLQRYLQPELDLAALSHGSWRLCLPQYEHPKELPVLLPHPSDLPPAEKAGALRPEAGDAAAENAIVLESPYARSSGVGAFLAGVEGRTALSSDELADSLLVTHACEPPQPVGGAQSGSGDSAGRGTVLSINHLASLLCSGGGDSAPSKELLARAIPFFRGVLPHLGAHSSNWQLDVARSALRAAEQAKELYVEEQETEAEKLRLQGIAFTGSLVGSGGGTEGMRSHRGTEAVGTAAEADSGDSWEWAGSSGSRYPTSSDISRFLLRTSGHAMGSTAGRSLGGEPVFASGEAAGGPLGGAGRRRPLGAVASLLSQDSRRGSTSELNPSEARCRGEDSPYLARGALGAEGEHHTTRRTTGSGVLRSQPEEAAAAGLGGGSARVPRRRTLPQREEEEDFQPSVRTAAASARQSSSGGRAGAVRRATRNVSYAALAGMDQGQDDSAVPYRPVKRLARGELPATSLDASHAAADQWENAHTRDAGAADLASGESVLRGTLHQWAALQRQAAAAEERLLSIQGSRPDRAVDTSISTDQLHEALKGFVQSIKAGSSSAPVVSVPPMARDRSFAASH</sequence>
<accession>A0A6P6RXL2</accession>
<dbReference type="RefSeq" id="XP_026192603.1">
    <property type="nucleotide sequence ID" value="XM_026336818.1"/>
</dbReference>
<feature type="compositionally biased region" description="Low complexity" evidence="1">
    <location>
        <begin position="103"/>
        <end position="117"/>
    </location>
</feature>
<name>A0A6P6RXL2_9EIME</name>
<evidence type="ECO:0000313" key="3">
    <source>
        <dbReference type="RefSeq" id="XP_026192603.1"/>
    </source>
</evidence>
<feature type="compositionally biased region" description="Basic and acidic residues" evidence="1">
    <location>
        <begin position="70"/>
        <end position="79"/>
    </location>
</feature>
<organism evidence="2 3">
    <name type="scientific">Cyclospora cayetanensis</name>
    <dbReference type="NCBI Taxonomy" id="88456"/>
    <lineage>
        <taxon>Eukaryota</taxon>
        <taxon>Sar</taxon>
        <taxon>Alveolata</taxon>
        <taxon>Apicomplexa</taxon>
        <taxon>Conoidasida</taxon>
        <taxon>Coccidia</taxon>
        <taxon>Eucoccidiorida</taxon>
        <taxon>Eimeriorina</taxon>
        <taxon>Eimeriidae</taxon>
        <taxon>Cyclospora</taxon>
    </lineage>
</organism>
<feature type="region of interest" description="Disordered" evidence="1">
    <location>
        <begin position="333"/>
        <end position="378"/>
    </location>
</feature>
<evidence type="ECO:0000256" key="1">
    <source>
        <dbReference type="SAM" id="MobiDB-lite"/>
    </source>
</evidence>
<feature type="region of interest" description="Disordered" evidence="1">
    <location>
        <begin position="1"/>
        <end position="142"/>
    </location>
</feature>
<feature type="compositionally biased region" description="Pro residues" evidence="1">
    <location>
        <begin position="44"/>
        <end position="57"/>
    </location>
</feature>
<feature type="region of interest" description="Disordered" evidence="1">
    <location>
        <begin position="1107"/>
        <end position="1217"/>
    </location>
</feature>